<dbReference type="RefSeq" id="WP_021492460.1">
    <property type="nucleotide sequence ID" value="NZ_AVQG01000023.1"/>
</dbReference>
<dbReference type="EMBL" id="WKCM01000022">
    <property type="protein sequence ID" value="MCF5319505.1"/>
    <property type="molecule type" value="Genomic_DNA"/>
</dbReference>
<accession>U1UJC8</accession>
<proteinExistence type="predicted"/>
<dbReference type="Pfam" id="PF05489">
    <property type="entry name" value="Phage_tail_X"/>
    <property type="match status" value="1"/>
</dbReference>
<dbReference type="Proteomes" id="UP000016504">
    <property type="component" value="Unassembled WGS sequence"/>
</dbReference>
<protein>
    <submittedName>
        <fullName evidence="1 2">Tail protein</fullName>
    </submittedName>
</protein>
<evidence type="ECO:0000313" key="3">
    <source>
        <dbReference type="Proteomes" id="UP000016504"/>
    </source>
</evidence>
<evidence type="ECO:0000313" key="2">
    <source>
        <dbReference type="EMBL" id="MCF5319505.1"/>
    </source>
</evidence>
<sequence>MRRVRSIAGDSVNLLLYRELRRCDDAAEEVLWRLNPELAEQGAVLPAGVNVIVPELETQPTANQPVSAWD</sequence>
<comment type="caution">
    <text evidence="1">The sequence shown here is derived from an EMBL/GenBank/DDBJ whole genome shotgun (WGS) entry which is preliminary data.</text>
</comment>
<name>U1UJC8_9PSED</name>
<reference evidence="2 4" key="2">
    <citation type="submission" date="2019-11" db="EMBL/GenBank/DDBJ databases">
        <title>Epiphytic Pseudomonas syringae from cherry orchards.</title>
        <authorList>
            <person name="Hulin M.T."/>
        </authorList>
    </citation>
    <scope>NUCLEOTIDE SEQUENCE [LARGE SCALE GENOMIC DNA]</scope>
    <source>
        <strain evidence="2 4">PA-5-11C</strain>
    </source>
</reference>
<organism evidence="1 3">
    <name type="scientific">Pseudomonas simiae</name>
    <dbReference type="NCBI Taxonomy" id="321846"/>
    <lineage>
        <taxon>Bacteria</taxon>
        <taxon>Pseudomonadati</taxon>
        <taxon>Pseudomonadota</taxon>
        <taxon>Gammaproteobacteria</taxon>
        <taxon>Pseudomonadales</taxon>
        <taxon>Pseudomonadaceae</taxon>
        <taxon>Pseudomonas</taxon>
    </lineage>
</organism>
<dbReference type="AlphaFoldDB" id="U1UJC8"/>
<evidence type="ECO:0000313" key="4">
    <source>
        <dbReference type="Proteomes" id="UP000814078"/>
    </source>
</evidence>
<keyword evidence="4" id="KW-1185">Reference proteome</keyword>
<evidence type="ECO:0000313" key="1">
    <source>
        <dbReference type="EMBL" id="ERH56393.1"/>
    </source>
</evidence>
<reference evidence="1 3" key="1">
    <citation type="submission" date="2013-08" db="EMBL/GenBank/DDBJ databases">
        <title>Biodegradation of aromatic compounds in biofilm forming Pseudomonas isolated from sewage sludge.</title>
        <authorList>
            <person name="Qureshi A."/>
            <person name="Ghosh S."/>
            <person name="Khardenavis A.A."/>
            <person name="Kapley A."/>
            <person name="Purohit H.J."/>
        </authorList>
    </citation>
    <scope>NUCLEOTIDE SEQUENCE [LARGE SCALE GENOMIC DNA]</scope>
    <source>
        <strain evidence="1 3">EGD-AQ6</strain>
    </source>
</reference>
<gene>
    <name evidence="2" type="ORF">GIW13_14570</name>
    <name evidence="1" type="ORF">O204_05290</name>
</gene>
<dbReference type="InterPro" id="IPR008861">
    <property type="entry name" value="GpX-like"/>
</dbReference>
<dbReference type="Proteomes" id="UP000814078">
    <property type="component" value="Unassembled WGS sequence"/>
</dbReference>
<dbReference type="EMBL" id="AVQG01000023">
    <property type="protein sequence ID" value="ERH56393.1"/>
    <property type="molecule type" value="Genomic_DNA"/>
</dbReference>
<dbReference type="PATRIC" id="fig|1390371.3.peg.3582"/>